<dbReference type="SUPFAM" id="SSF55979">
    <property type="entry name" value="DNA clamp"/>
    <property type="match status" value="2"/>
</dbReference>
<evidence type="ECO:0000313" key="2">
    <source>
        <dbReference type="EMBL" id="SVB24517.1"/>
    </source>
</evidence>
<dbReference type="AlphaFoldDB" id="A0A382CGT1"/>
<gene>
    <name evidence="2" type="ORF">METZ01_LOCUS177371</name>
</gene>
<dbReference type="Gene3D" id="3.70.10.10">
    <property type="match status" value="1"/>
</dbReference>
<dbReference type="GO" id="GO:0039693">
    <property type="term" value="P:viral DNA genome replication"/>
    <property type="evidence" value="ECO:0007669"/>
    <property type="project" value="InterPro"/>
</dbReference>
<name>A0A382CGT1_9ZZZZ</name>
<sequence length="220" mass="25024">MDVLKNFSEINQSIVIKEGNEIKTISALKNILSKAVVKENFPKDFAIYDLPTFIGFHSTMLTPDFEFKDDCVVMEDKHGKGKYFYAEPSLVVTPPEKEIDMPNSDIEFELKHEVLEDIMKKANVLKLTDIGLKSCPKSKSLFLYATNKKTDTSNDYSVKVGDSNGEDKFNIIFKKDNLKIIPGDYVVTITNGISHFVYSSDKYDIQYWIALEADSQYKTA</sequence>
<accession>A0A382CGT1</accession>
<dbReference type="InterPro" id="IPR046938">
    <property type="entry name" value="DNA_clamp_sf"/>
</dbReference>
<dbReference type="EMBL" id="UINC01034140">
    <property type="protein sequence ID" value="SVB24517.1"/>
    <property type="molecule type" value="Genomic_DNA"/>
</dbReference>
<evidence type="ECO:0000259" key="1">
    <source>
        <dbReference type="Pfam" id="PF09116"/>
    </source>
</evidence>
<reference evidence="2" key="1">
    <citation type="submission" date="2018-05" db="EMBL/GenBank/DDBJ databases">
        <authorList>
            <person name="Lanie J.A."/>
            <person name="Ng W.-L."/>
            <person name="Kazmierczak K.M."/>
            <person name="Andrzejewski T.M."/>
            <person name="Davidsen T.M."/>
            <person name="Wayne K.J."/>
            <person name="Tettelin H."/>
            <person name="Glass J.I."/>
            <person name="Rusch D."/>
            <person name="Podicherti R."/>
            <person name="Tsui H.-C.T."/>
            <person name="Winkler M.E."/>
        </authorList>
    </citation>
    <scope>NUCLEOTIDE SEQUENCE</scope>
</reference>
<dbReference type="GO" id="GO:0030337">
    <property type="term" value="F:DNA polymerase processivity factor activity"/>
    <property type="evidence" value="ECO:0007669"/>
    <property type="project" value="InterPro"/>
</dbReference>
<organism evidence="2">
    <name type="scientific">marine metagenome</name>
    <dbReference type="NCBI Taxonomy" id="408172"/>
    <lineage>
        <taxon>unclassified sequences</taxon>
        <taxon>metagenomes</taxon>
        <taxon>ecological metagenomes</taxon>
    </lineage>
</organism>
<dbReference type="Pfam" id="PF09116">
    <property type="entry name" value="gp45-slide_C"/>
    <property type="match status" value="1"/>
</dbReference>
<dbReference type="InterPro" id="IPR046389">
    <property type="entry name" value="Sliding_clamp_T4"/>
</dbReference>
<proteinExistence type="inferred from homology"/>
<protein>
    <recommendedName>
        <fullName evidence="1">Sliding clamp C-terminal domain-containing protein</fullName>
    </recommendedName>
</protein>
<feature type="domain" description="Sliding clamp C-terminal" evidence="1">
    <location>
        <begin position="107"/>
        <end position="213"/>
    </location>
</feature>
<dbReference type="HAMAP" id="MF_04161">
    <property type="entry name" value="Sliding_clamp_T4"/>
    <property type="match status" value="1"/>
</dbReference>
<dbReference type="InterPro" id="IPR015200">
    <property type="entry name" value="Sliding_clamp_C"/>
</dbReference>